<feature type="non-terminal residue" evidence="2">
    <location>
        <position position="1"/>
    </location>
</feature>
<evidence type="ECO:0000256" key="1">
    <source>
        <dbReference type="SAM" id="MobiDB-lite"/>
    </source>
</evidence>
<dbReference type="GO" id="GO:0033743">
    <property type="term" value="F:peptide-methionine (R)-S-oxide reductase activity"/>
    <property type="evidence" value="ECO:0007669"/>
    <property type="project" value="UniProtKB-EC"/>
</dbReference>
<organism evidence="2">
    <name type="scientific">uncultured Mycobacteriales bacterium</name>
    <dbReference type="NCBI Taxonomy" id="581187"/>
    <lineage>
        <taxon>Bacteria</taxon>
        <taxon>Bacillati</taxon>
        <taxon>Actinomycetota</taxon>
        <taxon>Actinomycetes</taxon>
        <taxon>Mycobacteriales</taxon>
        <taxon>environmental samples</taxon>
    </lineage>
</organism>
<proteinExistence type="predicted"/>
<evidence type="ECO:0000313" key="2">
    <source>
        <dbReference type="EMBL" id="CAA9241067.1"/>
    </source>
</evidence>
<protein>
    <submittedName>
        <fullName evidence="2">Peptide-methionine (R)-S-oxide reductase MsrB</fullName>
        <ecNumber evidence="2">1.8.4.12</ecNumber>
    </submittedName>
</protein>
<feature type="non-terminal residue" evidence="2">
    <location>
        <position position="140"/>
    </location>
</feature>
<keyword evidence="2" id="KW-0560">Oxidoreductase</keyword>
<dbReference type="EC" id="1.8.4.12" evidence="2"/>
<dbReference type="EMBL" id="CADCTP010000132">
    <property type="protein sequence ID" value="CAA9241067.1"/>
    <property type="molecule type" value="Genomic_DNA"/>
</dbReference>
<gene>
    <name evidence="2" type="ORF">AVDCRST_MAG41-1387</name>
</gene>
<dbReference type="AlphaFoldDB" id="A0A6J4I3C0"/>
<reference evidence="2" key="1">
    <citation type="submission" date="2020-02" db="EMBL/GenBank/DDBJ databases">
        <authorList>
            <person name="Meier V. D."/>
        </authorList>
    </citation>
    <scope>NUCLEOTIDE SEQUENCE</scope>
    <source>
        <strain evidence="2">AVDCRST_MAG41</strain>
    </source>
</reference>
<sequence length="140" mass="15288">DEVRDPGARRAEVRRAVARRAVPSGIPGAPAGRHRAALHRRVRRGEAHRRLPLPRVRHGAVPLGHQVRLALRLAELLVPAGRRPGRPARGPGAGHGAGRGPLRALPLAPRPRLLRRGLRHADRRPLLHQLDLADVRAGQL</sequence>
<name>A0A6J4I3C0_9ACTN</name>
<feature type="region of interest" description="Disordered" evidence="1">
    <location>
        <begin position="81"/>
        <end position="108"/>
    </location>
</feature>
<accession>A0A6J4I3C0</accession>
<feature type="compositionally biased region" description="Low complexity" evidence="1">
    <location>
        <begin position="81"/>
        <end position="90"/>
    </location>
</feature>